<dbReference type="GeneID" id="40074461"/>
<protein>
    <submittedName>
        <fullName evidence="1">Uncharacterized protein</fullName>
    </submittedName>
</protein>
<name>A0A1L7N0P9_9CAUD</name>
<proteinExistence type="predicted"/>
<dbReference type="RefSeq" id="YP_009598759.1">
    <property type="nucleotide sequence ID" value="NC_041911.1"/>
</dbReference>
<keyword evidence="2" id="KW-1185">Reference proteome</keyword>
<organism evidence="1 2">
    <name type="scientific">Ralstonia phage RP12</name>
    <dbReference type="NCBI Taxonomy" id="1923889"/>
    <lineage>
        <taxon>Viruses</taxon>
        <taxon>Duplodnaviria</taxon>
        <taxon>Heunggongvirae</taxon>
        <taxon>Uroviricota</taxon>
        <taxon>Caudoviricetes</taxon>
        <taxon>Chimalliviridae</taxon>
        <taxon>Ripduovirus</taxon>
        <taxon>Ripduovirus RP12</taxon>
    </lineage>
</organism>
<dbReference type="EMBL" id="AP017924">
    <property type="protein sequence ID" value="BAW19040.1"/>
    <property type="molecule type" value="Genomic_DNA"/>
</dbReference>
<dbReference type="OrthoDB" id="17733at10239"/>
<accession>A0A1L7N0P9</accession>
<evidence type="ECO:0000313" key="1">
    <source>
        <dbReference type="EMBL" id="BAW19040.1"/>
    </source>
</evidence>
<reference evidence="1 2" key="1">
    <citation type="submission" date="2016-12" db="EMBL/GenBank/DDBJ databases">
        <title>Characterization of two jumbo phages RP12 and RP31 infecting the phytopathogen Ralstonia solanacearum.</title>
        <authorList>
            <person name="Kawasaki T."/>
            <person name="Yoshikawa G."/>
            <person name="Ogata H."/>
            <person name="Yamada T."/>
        </authorList>
    </citation>
    <scope>NUCLEOTIDE SEQUENCE [LARGE SCALE GENOMIC DNA]</scope>
    <source>
        <strain evidence="1 2">RP12</strain>
    </source>
</reference>
<dbReference type="Pfam" id="PF23824">
    <property type="entry name" value="DUF7194"/>
    <property type="match status" value="1"/>
</dbReference>
<evidence type="ECO:0000313" key="2">
    <source>
        <dbReference type="Proteomes" id="UP000222831"/>
    </source>
</evidence>
<dbReference type="Proteomes" id="UP000222831">
    <property type="component" value="Segment"/>
</dbReference>
<dbReference type="KEGG" id="vg:40074461"/>
<dbReference type="InterPro" id="IPR055618">
    <property type="entry name" value="DUF7194"/>
</dbReference>
<sequence length="210" mass="22813">MALIPPVGTSGIYKLDAPFAAQLQPNMSYRCDAIRRLSDLLELGIDPFAEFYDKNGLTKEKYDADVVNQVCMISLVSSSGHWLYVPSTYVLAYPDLNGVPYTVMVLGLELGAIPNYKDLTGLKQALANLTRDTIGVMPTVKEVAVSAVSKLSQADADALEAARQQLITNSQTDRAKLLAVQQAYASLQQQYAALEAYVQQHALTQAPTSP</sequence>